<keyword evidence="1" id="KW-1133">Transmembrane helix</keyword>
<name>A0A1H2G253_9PSED</name>
<gene>
    <name evidence="2" type="ORF">SAMN05216296_1984</name>
</gene>
<evidence type="ECO:0000256" key="1">
    <source>
        <dbReference type="SAM" id="Phobius"/>
    </source>
</evidence>
<dbReference type="EMBL" id="LT629785">
    <property type="protein sequence ID" value="SDU13706.1"/>
    <property type="molecule type" value="Genomic_DNA"/>
</dbReference>
<dbReference type="STRING" id="364197.SAMN05216296_1984"/>
<organism evidence="2 3">
    <name type="scientific">Pseudomonas pohangensis</name>
    <dbReference type="NCBI Taxonomy" id="364197"/>
    <lineage>
        <taxon>Bacteria</taxon>
        <taxon>Pseudomonadati</taxon>
        <taxon>Pseudomonadota</taxon>
        <taxon>Gammaproteobacteria</taxon>
        <taxon>Pseudomonadales</taxon>
        <taxon>Pseudomonadaceae</taxon>
        <taxon>Pseudomonas</taxon>
    </lineage>
</organism>
<sequence length="123" mass="14078">MARSNTDQDEFAAFALAYEDAYERSRDHREAFAATCAWAINRWKMPVACWVSHTMLAEKRPTHALLFPLPSGLGYVGLIVGGLSLLYEMDVMFDPAVRRPGWRLIKGDAVDVYIDWAKRRRTQ</sequence>
<evidence type="ECO:0000313" key="3">
    <source>
        <dbReference type="Proteomes" id="UP000243232"/>
    </source>
</evidence>
<dbReference type="Proteomes" id="UP000243232">
    <property type="component" value="Chromosome I"/>
</dbReference>
<evidence type="ECO:0000313" key="2">
    <source>
        <dbReference type="EMBL" id="SDU13706.1"/>
    </source>
</evidence>
<accession>A0A1H2G253</accession>
<keyword evidence="1" id="KW-0812">Transmembrane</keyword>
<reference evidence="3" key="1">
    <citation type="submission" date="2016-10" db="EMBL/GenBank/DDBJ databases">
        <authorList>
            <person name="Varghese N."/>
            <person name="Submissions S."/>
        </authorList>
    </citation>
    <scope>NUCLEOTIDE SEQUENCE [LARGE SCALE GENOMIC DNA]</scope>
    <source>
        <strain evidence="3">DSM 17875</strain>
    </source>
</reference>
<proteinExistence type="predicted"/>
<dbReference type="AlphaFoldDB" id="A0A1H2G253"/>
<feature type="transmembrane region" description="Helical" evidence="1">
    <location>
        <begin position="65"/>
        <end position="87"/>
    </location>
</feature>
<protein>
    <submittedName>
        <fullName evidence="2">Uncharacterized protein</fullName>
    </submittedName>
</protein>
<keyword evidence="3" id="KW-1185">Reference proteome</keyword>
<keyword evidence="1" id="KW-0472">Membrane</keyword>